<gene>
    <name evidence="3" type="ORF">ColSpa_11363</name>
</gene>
<feature type="transmembrane region" description="Helical" evidence="2">
    <location>
        <begin position="54"/>
        <end position="75"/>
    </location>
</feature>
<evidence type="ECO:0000313" key="3">
    <source>
        <dbReference type="EMBL" id="GKT51182.1"/>
    </source>
</evidence>
<dbReference type="GeneID" id="73332165"/>
<sequence length="605" mass="67083">MSSAEPGFGSLGLVLLALTTRRIVTILFYSIDLLRVNLRLISLSFRSSLLAAKLLFYSPIESCHIVLASTHNIIVACQTTLEALFCIFSYITFLFLVLPCVVIVVLLERCETVYLCLRSSRFGAAVREYLGLSPRDRPSLDQSGLSSAATDRMLNVPKKSPSSPASTRTSKLAQPTARREPCNCVQRFIRNLTVCLLILIEAAATATLPRQTKETEPKYKTFRTSWGPQKPIHTLANQSQRVTRVTNFISTVKDAVLSKIVEHWERLPTPILALRAFRLQMKSFLSDKTHTETRRTKSYHDHRPVSHYLPEEHDVSLPASPEEDLSQATQQSPAPASPPSREPQHLQLVHTKEYTHPFTGEIWDTMVYVPSGAATSLEALRNRPSALSNNPNTAPNHPDENFTGSERKVSQPTVLYRNTSSSSTFASSTSTRTATPTTPDVNPLIITTAQPSAYWTGRFLSLQDRFQGESLQDKTLSTFVTTHASKATVLAQQREVYQGRGNLPLSTTTALDRYGAASTQEAGHLSEEDNRCLRIFLHLDALCGTPEAQKSLYAWQEAYARRARRDVLLPQGTSIEKGFVARLFSGSSRQSLGASRSTKGSTKGK</sequence>
<dbReference type="AlphaFoldDB" id="A0AA37URP7"/>
<feature type="region of interest" description="Disordered" evidence="1">
    <location>
        <begin position="315"/>
        <end position="343"/>
    </location>
</feature>
<keyword evidence="4" id="KW-1185">Reference proteome</keyword>
<feature type="compositionally biased region" description="Low complexity" evidence="1">
    <location>
        <begin position="419"/>
        <end position="439"/>
    </location>
</feature>
<comment type="caution">
    <text evidence="3">The sequence shown here is derived from an EMBL/GenBank/DDBJ whole genome shotgun (WGS) entry which is preliminary data.</text>
</comment>
<name>A0AA37URP7_9PEZI</name>
<proteinExistence type="predicted"/>
<evidence type="ECO:0000313" key="4">
    <source>
        <dbReference type="Proteomes" id="UP001055115"/>
    </source>
</evidence>
<organism evidence="3 4">
    <name type="scientific">Colletotrichum spaethianum</name>
    <dbReference type="NCBI Taxonomy" id="700344"/>
    <lineage>
        <taxon>Eukaryota</taxon>
        <taxon>Fungi</taxon>
        <taxon>Dikarya</taxon>
        <taxon>Ascomycota</taxon>
        <taxon>Pezizomycotina</taxon>
        <taxon>Sordariomycetes</taxon>
        <taxon>Hypocreomycetidae</taxon>
        <taxon>Glomerellales</taxon>
        <taxon>Glomerellaceae</taxon>
        <taxon>Colletotrichum</taxon>
        <taxon>Colletotrichum spaethianum species complex</taxon>
    </lineage>
</organism>
<feature type="compositionally biased region" description="Polar residues" evidence="1">
    <location>
        <begin position="160"/>
        <end position="173"/>
    </location>
</feature>
<evidence type="ECO:0000256" key="1">
    <source>
        <dbReference type="SAM" id="MobiDB-lite"/>
    </source>
</evidence>
<feature type="compositionally biased region" description="Basic and acidic residues" evidence="1">
    <location>
        <begin position="397"/>
        <end position="409"/>
    </location>
</feature>
<feature type="region of interest" description="Disordered" evidence="1">
    <location>
        <begin position="154"/>
        <end position="174"/>
    </location>
</feature>
<evidence type="ECO:0000256" key="2">
    <source>
        <dbReference type="SAM" id="Phobius"/>
    </source>
</evidence>
<accession>A0AA37URP7</accession>
<protein>
    <submittedName>
        <fullName evidence="3">Uncharacterized protein</fullName>
    </submittedName>
</protein>
<dbReference type="Proteomes" id="UP001055115">
    <property type="component" value="Unassembled WGS sequence"/>
</dbReference>
<feature type="compositionally biased region" description="Polar residues" evidence="1">
    <location>
        <begin position="385"/>
        <end position="395"/>
    </location>
</feature>
<keyword evidence="2" id="KW-0472">Membrane</keyword>
<feature type="transmembrane region" description="Helical" evidence="2">
    <location>
        <begin position="12"/>
        <end position="34"/>
    </location>
</feature>
<feature type="transmembrane region" description="Helical" evidence="2">
    <location>
        <begin position="87"/>
        <end position="107"/>
    </location>
</feature>
<keyword evidence="2" id="KW-0812">Transmembrane</keyword>
<dbReference type="EMBL" id="BQXU01000045">
    <property type="protein sequence ID" value="GKT51182.1"/>
    <property type="molecule type" value="Genomic_DNA"/>
</dbReference>
<dbReference type="RefSeq" id="XP_049133532.1">
    <property type="nucleotide sequence ID" value="XM_049277575.1"/>
</dbReference>
<reference evidence="3 4" key="1">
    <citation type="submission" date="2022-03" db="EMBL/GenBank/DDBJ databases">
        <title>Genome data of Colletotrichum spp.</title>
        <authorList>
            <person name="Utami Y.D."/>
            <person name="Hiruma K."/>
        </authorList>
    </citation>
    <scope>NUCLEOTIDE SEQUENCE [LARGE SCALE GENOMIC DNA]</scope>
    <source>
        <strain evidence="3 4">MAFF 239500</strain>
    </source>
</reference>
<keyword evidence="2" id="KW-1133">Transmembrane helix</keyword>
<feature type="region of interest" description="Disordered" evidence="1">
    <location>
        <begin position="384"/>
        <end position="443"/>
    </location>
</feature>